<reference evidence="3 4" key="1">
    <citation type="submission" date="2015-10" db="EMBL/GenBank/DDBJ databases">
        <title>Full genome of DAOMC 229536 Phialocephala scopiformis, a fungal endophyte of spruce producing the potent anti-insectan compound rugulosin.</title>
        <authorList>
            <consortium name="DOE Joint Genome Institute"/>
            <person name="Walker A.K."/>
            <person name="Frasz S.L."/>
            <person name="Seifert K.A."/>
            <person name="Miller J.D."/>
            <person name="Mondo S.J."/>
            <person name="Labutti K."/>
            <person name="Lipzen A."/>
            <person name="Dockter R."/>
            <person name="Kennedy M."/>
            <person name="Grigoriev I.V."/>
            <person name="Spatafora J.W."/>
        </authorList>
    </citation>
    <scope>NUCLEOTIDE SEQUENCE [LARGE SCALE GENOMIC DNA]</scope>
    <source>
        <strain evidence="3 4">CBS 120377</strain>
    </source>
</reference>
<dbReference type="Gene3D" id="3.40.50.1820">
    <property type="entry name" value="alpha/beta hydrolase"/>
    <property type="match status" value="1"/>
</dbReference>
<dbReference type="PANTHER" id="PTHR11559">
    <property type="entry name" value="CARBOXYLESTERASE"/>
    <property type="match status" value="1"/>
</dbReference>
<dbReference type="KEGG" id="psco:LY89DRAFT_634565"/>
<evidence type="ECO:0000259" key="2">
    <source>
        <dbReference type="Pfam" id="PF00135"/>
    </source>
</evidence>
<feature type="chain" id="PRO_5008268728" evidence="1">
    <location>
        <begin position="17"/>
        <end position="523"/>
    </location>
</feature>
<proteinExistence type="predicted"/>
<dbReference type="InParanoid" id="A0A194XW43"/>
<dbReference type="EMBL" id="KQ947404">
    <property type="protein sequence ID" value="KUJ24458.1"/>
    <property type="molecule type" value="Genomic_DNA"/>
</dbReference>
<dbReference type="InterPro" id="IPR002018">
    <property type="entry name" value="CarbesteraseB"/>
</dbReference>
<feature type="domain" description="Carboxylesterase type B" evidence="2">
    <location>
        <begin position="43"/>
        <end position="496"/>
    </location>
</feature>
<feature type="signal peptide" evidence="1">
    <location>
        <begin position="1"/>
        <end position="16"/>
    </location>
</feature>
<dbReference type="SUPFAM" id="SSF53474">
    <property type="entry name" value="alpha/beta-Hydrolases"/>
    <property type="match status" value="1"/>
</dbReference>
<dbReference type="GeneID" id="28821121"/>
<dbReference type="InterPro" id="IPR029058">
    <property type="entry name" value="AB_hydrolase_fold"/>
</dbReference>
<keyword evidence="1" id="KW-0732">Signal</keyword>
<dbReference type="Proteomes" id="UP000070700">
    <property type="component" value="Unassembled WGS sequence"/>
</dbReference>
<sequence>MRSSILLFLAATLVSAQNATTTKASMPTVTLDYSTVVAAAGNTTAGYYKYQNIRFAAVPTGHLRWVAPEWPPVETEINTGTLASADVDCASTEDCLYMDIWAPANSGNKSLPVMVWTYGGGFIFGSKSQNSPEGLFDLSNEFIFVAYNYRLGLTGLANGPTFLHNGGTSKSAVWDVQQAFLWTKKYIGKFGGNPDDITAVGFSAGASQVLFQMTRFAGRAEQLFNRAYVMSPGFVPGAGHHHAEMFWQNVSSVVGCSPSDLDCMRAVPFSTLNTAASTIESAYNYQFQPRVDGHIIADTYEAQLYQKRFNFSGPVVISHELHEGNSQAWSGVNTTADVSTYLKIFFPAITDDVVDEILSLYPEEDYASPGLRFADMKQSFDLTAHNLALTQAMKNQTWNAMVALGGATHGTDQSYVWYSTYTLSPSNSTTTFSGPPGGGPPGGGFPGAGSVNATVAVMMQKYLMSFVLTGNPNTLWPSDKINWPMYGNSSTAGTQLVFNTTFHLSEDDLASNKSLLWNKALWY</sequence>
<dbReference type="InterPro" id="IPR050309">
    <property type="entry name" value="Type-B_Carboxylest/Lipase"/>
</dbReference>
<dbReference type="RefSeq" id="XP_018078813.1">
    <property type="nucleotide sequence ID" value="XM_018211395.1"/>
</dbReference>
<accession>A0A194XW43</accession>
<keyword evidence="4" id="KW-1185">Reference proteome</keyword>
<protein>
    <submittedName>
        <fullName evidence="3">Carboxylesterase family protein-like protein</fullName>
    </submittedName>
</protein>
<dbReference type="Pfam" id="PF00135">
    <property type="entry name" value="COesterase"/>
    <property type="match status" value="1"/>
</dbReference>
<evidence type="ECO:0000313" key="4">
    <source>
        <dbReference type="Proteomes" id="UP000070700"/>
    </source>
</evidence>
<dbReference type="OrthoDB" id="408631at2759"/>
<gene>
    <name evidence="3" type="ORF">LY89DRAFT_634565</name>
</gene>
<evidence type="ECO:0000313" key="3">
    <source>
        <dbReference type="EMBL" id="KUJ24458.1"/>
    </source>
</evidence>
<name>A0A194XW43_MOLSC</name>
<organism evidence="3 4">
    <name type="scientific">Mollisia scopiformis</name>
    <name type="common">Conifer needle endophyte fungus</name>
    <name type="synonym">Phialocephala scopiformis</name>
    <dbReference type="NCBI Taxonomy" id="149040"/>
    <lineage>
        <taxon>Eukaryota</taxon>
        <taxon>Fungi</taxon>
        <taxon>Dikarya</taxon>
        <taxon>Ascomycota</taxon>
        <taxon>Pezizomycotina</taxon>
        <taxon>Leotiomycetes</taxon>
        <taxon>Helotiales</taxon>
        <taxon>Mollisiaceae</taxon>
        <taxon>Mollisia</taxon>
    </lineage>
</organism>
<dbReference type="AlphaFoldDB" id="A0A194XW43"/>
<evidence type="ECO:0000256" key="1">
    <source>
        <dbReference type="SAM" id="SignalP"/>
    </source>
</evidence>